<dbReference type="PANTHER" id="PTHR36506:SF1">
    <property type="entry name" value="PREFLAGELLIN PEPTIDASE"/>
    <property type="match status" value="1"/>
</dbReference>
<name>A0A397Q5S1_9HYPH</name>
<evidence type="ECO:0000256" key="4">
    <source>
        <dbReference type="ARBA" id="ARBA00022989"/>
    </source>
</evidence>
<comment type="caution">
    <text evidence="8">The sequence shown here is derived from an EMBL/GenBank/DDBJ whole genome shotgun (WGS) entry which is preliminary data.</text>
</comment>
<dbReference type="Pfam" id="PF01478">
    <property type="entry name" value="Peptidase_A24"/>
    <property type="match status" value="1"/>
</dbReference>
<dbReference type="RefSeq" id="WP_119061110.1">
    <property type="nucleotide sequence ID" value="NZ_QXDF01000001.1"/>
</dbReference>
<proteinExistence type="predicted"/>
<dbReference type="InterPro" id="IPR000045">
    <property type="entry name" value="Prepilin_IV_endopep_pep"/>
</dbReference>
<evidence type="ECO:0000256" key="6">
    <source>
        <dbReference type="SAM" id="Phobius"/>
    </source>
</evidence>
<feature type="transmembrane region" description="Helical" evidence="6">
    <location>
        <begin position="59"/>
        <end position="77"/>
    </location>
</feature>
<dbReference type="GO" id="GO:0004190">
    <property type="term" value="F:aspartic-type endopeptidase activity"/>
    <property type="evidence" value="ECO:0007669"/>
    <property type="project" value="InterPro"/>
</dbReference>
<comment type="subcellular location">
    <subcellularLocation>
        <location evidence="1">Cell membrane</location>
        <topology evidence="1">Multi-pass membrane protein</topology>
    </subcellularLocation>
</comment>
<dbReference type="Proteomes" id="UP000266273">
    <property type="component" value="Unassembled WGS sequence"/>
</dbReference>
<evidence type="ECO:0000256" key="3">
    <source>
        <dbReference type="ARBA" id="ARBA00022692"/>
    </source>
</evidence>
<dbReference type="EMBL" id="QXDF01000001">
    <property type="protein sequence ID" value="RIA56303.1"/>
    <property type="molecule type" value="Genomic_DNA"/>
</dbReference>
<keyword evidence="2" id="KW-1003">Cell membrane</keyword>
<dbReference type="OrthoDB" id="5329005at2"/>
<dbReference type="PANTHER" id="PTHR36506">
    <property type="entry name" value="PREFLAGELLIN PEPTIDASE"/>
    <property type="match status" value="1"/>
</dbReference>
<evidence type="ECO:0000256" key="5">
    <source>
        <dbReference type="ARBA" id="ARBA00023136"/>
    </source>
</evidence>
<sequence length="164" mass="17204">MTDWAEPIIQGAFIFLVSYAMITDLRDLRVPNWVPLAIAGLFLLYSLDQGGGDLPVHMLTGVGMLVVAFALFVAGVFGGGDAKFIAALALWMGPADLGPFVLITTLLGGAMAVALVGLKKLLVFNPALENHAAIARPLAWARTGKMPYAVPIGLAALMLGPALF</sequence>
<protein>
    <submittedName>
        <fullName evidence="8">Prepilin peptidase CpaA</fullName>
    </submittedName>
</protein>
<evidence type="ECO:0000256" key="1">
    <source>
        <dbReference type="ARBA" id="ARBA00004651"/>
    </source>
</evidence>
<feature type="transmembrane region" description="Helical" evidence="6">
    <location>
        <begin position="97"/>
        <end position="118"/>
    </location>
</feature>
<keyword evidence="9" id="KW-1185">Reference proteome</keyword>
<keyword evidence="5 6" id="KW-0472">Membrane</keyword>
<evidence type="ECO:0000256" key="2">
    <source>
        <dbReference type="ARBA" id="ARBA00022475"/>
    </source>
</evidence>
<evidence type="ECO:0000313" key="9">
    <source>
        <dbReference type="Proteomes" id="UP000266273"/>
    </source>
</evidence>
<evidence type="ECO:0000313" key="8">
    <source>
        <dbReference type="EMBL" id="RIA56303.1"/>
    </source>
</evidence>
<organism evidence="8 9">
    <name type="scientific">Dichotomicrobium thermohalophilum</name>
    <dbReference type="NCBI Taxonomy" id="933063"/>
    <lineage>
        <taxon>Bacteria</taxon>
        <taxon>Pseudomonadati</taxon>
        <taxon>Pseudomonadota</taxon>
        <taxon>Alphaproteobacteria</taxon>
        <taxon>Hyphomicrobiales</taxon>
        <taxon>Hyphomicrobiaceae</taxon>
        <taxon>Dichotomicrobium</taxon>
    </lineage>
</organism>
<reference evidence="8 9" key="1">
    <citation type="submission" date="2018-08" db="EMBL/GenBank/DDBJ databases">
        <title>Genomic Encyclopedia of Archaeal and Bacterial Type Strains, Phase II (KMG-II): from individual species to whole genera.</title>
        <authorList>
            <person name="Goeker M."/>
        </authorList>
    </citation>
    <scope>NUCLEOTIDE SEQUENCE [LARGE SCALE GENOMIC DNA]</scope>
    <source>
        <strain evidence="8 9">DSM 5002</strain>
    </source>
</reference>
<dbReference type="GO" id="GO:0005886">
    <property type="term" value="C:plasma membrane"/>
    <property type="evidence" value="ECO:0007669"/>
    <property type="project" value="UniProtKB-SubCell"/>
</dbReference>
<gene>
    <name evidence="8" type="ORF">BXY53_1406</name>
</gene>
<evidence type="ECO:0000259" key="7">
    <source>
        <dbReference type="Pfam" id="PF01478"/>
    </source>
</evidence>
<dbReference type="InterPro" id="IPR052218">
    <property type="entry name" value="Preflagellin_Peptidase"/>
</dbReference>
<feature type="domain" description="Prepilin type IV endopeptidase peptidase" evidence="7">
    <location>
        <begin position="13"/>
        <end position="112"/>
    </location>
</feature>
<feature type="transmembrane region" description="Helical" evidence="6">
    <location>
        <begin position="30"/>
        <end position="47"/>
    </location>
</feature>
<keyword evidence="3 6" id="KW-0812">Transmembrane</keyword>
<dbReference type="Gene3D" id="1.20.120.1220">
    <property type="match status" value="1"/>
</dbReference>
<keyword evidence="4 6" id="KW-1133">Transmembrane helix</keyword>
<dbReference type="AlphaFoldDB" id="A0A397Q5S1"/>
<accession>A0A397Q5S1</accession>